<protein>
    <submittedName>
        <fullName evidence="1">Uncharacterized protein</fullName>
    </submittedName>
</protein>
<evidence type="ECO:0000313" key="1">
    <source>
        <dbReference type="EMBL" id="NEK84297.1"/>
    </source>
</evidence>
<organism evidence="1 2">
    <name type="scientific">Blastococcus saxobsidens</name>
    <dbReference type="NCBI Taxonomy" id="138336"/>
    <lineage>
        <taxon>Bacteria</taxon>
        <taxon>Bacillati</taxon>
        <taxon>Actinomycetota</taxon>
        <taxon>Actinomycetes</taxon>
        <taxon>Geodermatophilales</taxon>
        <taxon>Geodermatophilaceae</taxon>
        <taxon>Blastococcus</taxon>
    </lineage>
</organism>
<accession>A0A6L9VX08</accession>
<comment type="caution">
    <text evidence="1">The sequence shown here is derived from an EMBL/GenBank/DDBJ whole genome shotgun (WGS) entry which is preliminary data.</text>
</comment>
<evidence type="ECO:0000313" key="2">
    <source>
        <dbReference type="Proteomes" id="UP000479241"/>
    </source>
</evidence>
<dbReference type="Proteomes" id="UP000479241">
    <property type="component" value="Unassembled WGS sequence"/>
</dbReference>
<reference evidence="1 2" key="1">
    <citation type="submission" date="2019-12" db="EMBL/GenBank/DDBJ databases">
        <title>the WGS of Blastococcus saxobsidens 67B17.</title>
        <authorList>
            <person name="Jiang Z."/>
        </authorList>
    </citation>
    <scope>NUCLEOTIDE SEQUENCE [LARGE SCALE GENOMIC DNA]</scope>
    <source>
        <strain evidence="1 2">67B17</strain>
    </source>
</reference>
<name>A0A6L9VX08_9ACTN</name>
<dbReference type="EMBL" id="JAAGWG010000001">
    <property type="protein sequence ID" value="NEK84297.1"/>
    <property type="molecule type" value="Genomic_DNA"/>
</dbReference>
<dbReference type="AlphaFoldDB" id="A0A6L9VX08"/>
<sequence length="83" mass="9279">MPTYRLLSGLGEKLTCFDADDDRGAVARGRELAADHPQPPALDSGQPVEPVVRGDFRVERRDGHRWSLVRAWVPFPDLPPQDC</sequence>
<proteinExistence type="predicted"/>
<dbReference type="RefSeq" id="WP_163201718.1">
    <property type="nucleotide sequence ID" value="NZ_JAAGWG010000001.1"/>
</dbReference>
<gene>
    <name evidence="1" type="ORF">GCU60_00705</name>
</gene>